<keyword evidence="3" id="KW-0813">Transport</keyword>
<reference evidence="6" key="1">
    <citation type="journal article" date="2019" name="Int. J. Syst. Evol. Microbiol.">
        <title>The Global Catalogue of Microorganisms (GCM) 10K type strain sequencing project: providing services to taxonomists for standard genome sequencing and annotation.</title>
        <authorList>
            <consortium name="The Broad Institute Genomics Platform"/>
            <consortium name="The Broad Institute Genome Sequencing Center for Infectious Disease"/>
            <person name="Wu L."/>
            <person name="Ma J."/>
        </authorList>
    </citation>
    <scope>NUCLEOTIDE SEQUENCE [LARGE SCALE GENOMIC DNA]</scope>
    <source>
        <strain evidence="6">JCM 16540</strain>
    </source>
</reference>
<dbReference type="PANTHER" id="PTHR43649">
    <property type="entry name" value="ARABINOSE-BINDING PROTEIN-RELATED"/>
    <property type="match status" value="1"/>
</dbReference>
<dbReference type="CDD" id="cd14748">
    <property type="entry name" value="PBP2_UgpB"/>
    <property type="match status" value="1"/>
</dbReference>
<dbReference type="Gene3D" id="3.40.190.10">
    <property type="entry name" value="Periplasmic binding protein-like II"/>
    <property type="match status" value="2"/>
</dbReference>
<dbReference type="PANTHER" id="PTHR43649:SF31">
    <property type="entry name" value="SN-GLYCEROL-3-PHOSPHATE-BINDING PERIPLASMIC PROTEIN UGPB"/>
    <property type="match status" value="1"/>
</dbReference>
<dbReference type="SUPFAM" id="SSF53850">
    <property type="entry name" value="Periplasmic binding protein-like II"/>
    <property type="match status" value="1"/>
</dbReference>
<evidence type="ECO:0000256" key="2">
    <source>
        <dbReference type="ARBA" id="ARBA00008520"/>
    </source>
</evidence>
<evidence type="ECO:0000256" key="4">
    <source>
        <dbReference type="ARBA" id="ARBA00022729"/>
    </source>
</evidence>
<dbReference type="RefSeq" id="WP_204911277.1">
    <property type="nucleotide sequence ID" value="NZ_BAAAYR010000005.1"/>
</dbReference>
<evidence type="ECO:0000256" key="1">
    <source>
        <dbReference type="ARBA" id="ARBA00004196"/>
    </source>
</evidence>
<dbReference type="Proteomes" id="UP001500767">
    <property type="component" value="Unassembled WGS sequence"/>
</dbReference>
<gene>
    <name evidence="5" type="ORF">GCM10022197_38950</name>
</gene>
<keyword evidence="6" id="KW-1185">Reference proteome</keyword>
<comment type="caution">
    <text evidence="5">The sequence shown here is derived from an EMBL/GenBank/DDBJ whole genome shotgun (WGS) entry which is preliminary data.</text>
</comment>
<evidence type="ECO:0000313" key="6">
    <source>
        <dbReference type="Proteomes" id="UP001500767"/>
    </source>
</evidence>
<dbReference type="Pfam" id="PF13416">
    <property type="entry name" value="SBP_bac_8"/>
    <property type="match status" value="1"/>
</dbReference>
<dbReference type="InterPro" id="IPR006059">
    <property type="entry name" value="SBP"/>
</dbReference>
<proteinExistence type="inferred from homology"/>
<organism evidence="5 6">
    <name type="scientific">Microlunatus spumicola</name>
    <dbReference type="NCBI Taxonomy" id="81499"/>
    <lineage>
        <taxon>Bacteria</taxon>
        <taxon>Bacillati</taxon>
        <taxon>Actinomycetota</taxon>
        <taxon>Actinomycetes</taxon>
        <taxon>Propionibacteriales</taxon>
        <taxon>Propionibacteriaceae</taxon>
        <taxon>Microlunatus</taxon>
    </lineage>
</organism>
<comment type="subcellular location">
    <subcellularLocation>
        <location evidence="1">Cell envelope</location>
    </subcellularLocation>
</comment>
<keyword evidence="4" id="KW-0732">Signal</keyword>
<comment type="similarity">
    <text evidence="2">Belongs to the bacterial solute-binding protein 1 family.</text>
</comment>
<dbReference type="EMBL" id="BAAAYR010000005">
    <property type="protein sequence ID" value="GAA3577834.1"/>
    <property type="molecule type" value="Genomic_DNA"/>
</dbReference>
<accession>A0ABP6Y7Z4</accession>
<evidence type="ECO:0000313" key="5">
    <source>
        <dbReference type="EMBL" id="GAA3577834.1"/>
    </source>
</evidence>
<name>A0ABP6Y7Z4_9ACTN</name>
<protein>
    <submittedName>
        <fullName evidence="5">ABC transporter substrate-binding protein</fullName>
    </submittedName>
</protein>
<dbReference type="InterPro" id="IPR050490">
    <property type="entry name" value="Bact_solute-bd_prot1"/>
</dbReference>
<evidence type="ECO:0000256" key="3">
    <source>
        <dbReference type="ARBA" id="ARBA00022448"/>
    </source>
</evidence>
<sequence length="476" mass="49883">MSALTSARPVRGRRGLAARRLLAGLGVLLLVTVAGCGGSRPEGNLDVPAADALEAAPGITRVTFWHSMDASNGVALNSLVARFNAAHAGKVVVEPIFQGDYDTAITKYKASVQSSTTPSIIQIYDIGTQFMVDSQEVVPIAGFAKRDGYDLGAIQKNIAGTYTVGGTQWSMPLNSSVPLLYYNKTAFKAAGLDPDKPPQNLAEIRAAAEKLSKVNGGPVAYGFGAAIYGWFLEQFAATNGEEFCNAGNGRTGQRVTAANMSGPTITEAVEWWQKMVADGLAVNTGRVTKDAQDAFKAGQTAMTLESTGQVKGFTTAAKGKFELGAAPYPVVSGTEKPGNGPSIGGGSLWISGPGHSEAEKEAAWELAKFLAQPDSQAVWHTQTGYFPVTSKALDEPVDKEFVAANPLFTVAIDSLNRTQVSPATTGCAAGPMPQMRKALEDGLERALIGKDARTSLVKVQENVAESVASYNESVGG</sequence>